<evidence type="ECO:0000313" key="1">
    <source>
        <dbReference type="EMBL" id="KAK7833932.1"/>
    </source>
</evidence>
<evidence type="ECO:0008006" key="3">
    <source>
        <dbReference type="Google" id="ProtNLM"/>
    </source>
</evidence>
<proteinExistence type="predicted"/>
<evidence type="ECO:0000313" key="2">
    <source>
        <dbReference type="Proteomes" id="UP001488838"/>
    </source>
</evidence>
<keyword evidence="2" id="KW-1185">Reference proteome</keyword>
<dbReference type="AlphaFoldDB" id="A0AAW0K4P0"/>
<name>A0AAW0K4P0_MYOGA</name>
<comment type="caution">
    <text evidence="1">The sequence shown here is derived from an EMBL/GenBank/DDBJ whole genome shotgun (WGS) entry which is preliminary data.</text>
</comment>
<protein>
    <recommendedName>
        <fullName evidence="3">Secreted protein</fullName>
    </recommendedName>
</protein>
<sequence>MTQNPAVYLVEINIFRVWYVFLFSAPLPGATSHQLLHAERIRQGSGARSLQHIKSPRWSHTAHHYTALFNCTCMLSVRKIHACLDRVSLYSLHYHLAPNKLSHIFCKSPRPPPLTAKWLEKNTLQIFSLFPGSLFWPSRVTAHRSGNMVEKEHDTRKPGL</sequence>
<accession>A0AAW0K4P0</accession>
<reference evidence="1 2" key="1">
    <citation type="journal article" date="2023" name="bioRxiv">
        <title>Conserved and derived expression patterns and positive selection on dental genes reveal complex evolutionary context of ever-growing rodent molars.</title>
        <authorList>
            <person name="Calamari Z.T."/>
            <person name="Song A."/>
            <person name="Cohen E."/>
            <person name="Akter M."/>
            <person name="Roy R.D."/>
            <person name="Hallikas O."/>
            <person name="Christensen M.M."/>
            <person name="Li P."/>
            <person name="Marangoni P."/>
            <person name="Jernvall J."/>
            <person name="Klein O.D."/>
        </authorList>
    </citation>
    <scope>NUCLEOTIDE SEQUENCE [LARGE SCALE GENOMIC DNA]</scope>
    <source>
        <strain evidence="1">V071</strain>
    </source>
</reference>
<organism evidence="1 2">
    <name type="scientific">Myodes glareolus</name>
    <name type="common">Bank vole</name>
    <name type="synonym">Clethrionomys glareolus</name>
    <dbReference type="NCBI Taxonomy" id="447135"/>
    <lineage>
        <taxon>Eukaryota</taxon>
        <taxon>Metazoa</taxon>
        <taxon>Chordata</taxon>
        <taxon>Craniata</taxon>
        <taxon>Vertebrata</taxon>
        <taxon>Euteleostomi</taxon>
        <taxon>Mammalia</taxon>
        <taxon>Eutheria</taxon>
        <taxon>Euarchontoglires</taxon>
        <taxon>Glires</taxon>
        <taxon>Rodentia</taxon>
        <taxon>Myomorpha</taxon>
        <taxon>Muroidea</taxon>
        <taxon>Cricetidae</taxon>
        <taxon>Arvicolinae</taxon>
        <taxon>Myodes</taxon>
    </lineage>
</organism>
<gene>
    <name evidence="1" type="ORF">U0070_004913</name>
</gene>
<dbReference type="Proteomes" id="UP001488838">
    <property type="component" value="Unassembled WGS sequence"/>
</dbReference>
<dbReference type="EMBL" id="JBBHLL010000005">
    <property type="protein sequence ID" value="KAK7833932.1"/>
    <property type="molecule type" value="Genomic_DNA"/>
</dbReference>